<proteinExistence type="inferred from homology"/>
<evidence type="ECO:0000256" key="2">
    <source>
        <dbReference type="ARBA" id="ARBA00022705"/>
    </source>
</evidence>
<dbReference type="PROSITE" id="PS50935">
    <property type="entry name" value="SSB"/>
    <property type="match status" value="1"/>
</dbReference>
<keyword evidence="1 4" id="KW-0639">Primosome</keyword>
<evidence type="ECO:0000256" key="1">
    <source>
        <dbReference type="ARBA" id="ARBA00022515"/>
    </source>
</evidence>
<comment type="caution">
    <text evidence="5">The sequence shown here is derived from an EMBL/GenBank/DDBJ whole genome shotgun (WGS) entry which is preliminary data.</text>
</comment>
<evidence type="ECO:0000256" key="3">
    <source>
        <dbReference type="ARBA" id="ARBA00023125"/>
    </source>
</evidence>
<dbReference type="RefSeq" id="WP_126824165.1">
    <property type="nucleotide sequence ID" value="NZ_PIQG01000001.1"/>
</dbReference>
<evidence type="ECO:0000313" key="6">
    <source>
        <dbReference type="Proteomes" id="UP000288279"/>
    </source>
</evidence>
<dbReference type="GO" id="GO:0006269">
    <property type="term" value="P:DNA replication, synthesis of primer"/>
    <property type="evidence" value="ECO:0007669"/>
    <property type="project" value="UniProtKB-KW"/>
</dbReference>
<name>A0A432ZMA1_9GAMM</name>
<comment type="function">
    <text evidence="4">Involved in the restart of stalled replication forks, which reloads the replicative helicase on sites other than the origin of replication; the PriA-PriB pathway is the major replication restart pathway. During primosome assembly it facilitates complex formation between PriA and DnaT on DNA; stabilizes PriA on DNA. Stimulates the DNA unwinding activity of PriA helicase.</text>
</comment>
<dbReference type="InterPro" id="IPR000424">
    <property type="entry name" value="Primosome_PriB/ssb"/>
</dbReference>
<dbReference type="Proteomes" id="UP000288279">
    <property type="component" value="Unassembled WGS sequence"/>
</dbReference>
<dbReference type="GO" id="GO:1990077">
    <property type="term" value="C:primosome complex"/>
    <property type="evidence" value="ECO:0007669"/>
    <property type="project" value="UniProtKB-UniRule"/>
</dbReference>
<dbReference type="NCBIfam" id="TIGR04418">
    <property type="entry name" value="PriB_gamma"/>
    <property type="match status" value="1"/>
</dbReference>
<dbReference type="OrthoDB" id="9180733at2"/>
<protein>
    <recommendedName>
        <fullName evidence="4">Replication restart protein PriB</fullName>
    </recommendedName>
</protein>
<dbReference type="Pfam" id="PF22657">
    <property type="entry name" value="SSB_1"/>
    <property type="match status" value="1"/>
</dbReference>
<organism evidence="5 6">
    <name type="scientific">Pseudidiomarina taiwanensis</name>
    <dbReference type="NCBI Taxonomy" id="337250"/>
    <lineage>
        <taxon>Bacteria</taxon>
        <taxon>Pseudomonadati</taxon>
        <taxon>Pseudomonadota</taxon>
        <taxon>Gammaproteobacteria</taxon>
        <taxon>Alteromonadales</taxon>
        <taxon>Idiomarinaceae</taxon>
        <taxon>Pseudidiomarina</taxon>
    </lineage>
</organism>
<keyword evidence="3 4" id="KW-0238">DNA-binding</keyword>
<dbReference type="Gene3D" id="2.40.50.140">
    <property type="entry name" value="Nucleic acid-binding proteins"/>
    <property type="match status" value="1"/>
</dbReference>
<dbReference type="AlphaFoldDB" id="A0A432ZMA1"/>
<accession>A0A432ZMA1</accession>
<dbReference type="GO" id="GO:0003697">
    <property type="term" value="F:single-stranded DNA binding"/>
    <property type="evidence" value="ECO:0007669"/>
    <property type="project" value="UniProtKB-UniRule"/>
</dbReference>
<dbReference type="SUPFAM" id="SSF50249">
    <property type="entry name" value="Nucleic acid-binding proteins"/>
    <property type="match status" value="1"/>
</dbReference>
<keyword evidence="6" id="KW-1185">Reference proteome</keyword>
<dbReference type="PIRSF" id="PIRSF003135">
    <property type="entry name" value="Primosomal_n"/>
    <property type="match status" value="1"/>
</dbReference>
<dbReference type="InterPro" id="IPR012340">
    <property type="entry name" value="NA-bd_OB-fold"/>
</dbReference>
<dbReference type="EMBL" id="PIQG01000001">
    <property type="protein sequence ID" value="RUO79001.1"/>
    <property type="molecule type" value="Genomic_DNA"/>
</dbReference>
<evidence type="ECO:0000256" key="4">
    <source>
        <dbReference type="HAMAP-Rule" id="MF_00720"/>
    </source>
</evidence>
<keyword evidence="2 4" id="KW-0235">DNA replication</keyword>
<dbReference type="InterPro" id="IPR023646">
    <property type="entry name" value="Prisomal_replication_PriB"/>
</dbReference>
<comment type="similarity">
    <text evidence="4">Belongs to the PriB family.</text>
</comment>
<reference evidence="5 6" key="1">
    <citation type="journal article" date="2011" name="Front. Microbiol.">
        <title>Genomic signatures of strain selection and enhancement in Bacillus atrophaeus var. globigii, a historical biowarfare simulant.</title>
        <authorList>
            <person name="Gibbons H.S."/>
            <person name="Broomall S.M."/>
            <person name="McNew L.A."/>
            <person name="Daligault H."/>
            <person name="Chapman C."/>
            <person name="Bruce D."/>
            <person name="Karavis M."/>
            <person name="Krepps M."/>
            <person name="McGregor P.A."/>
            <person name="Hong C."/>
            <person name="Park K.H."/>
            <person name="Akmal A."/>
            <person name="Feldman A."/>
            <person name="Lin J.S."/>
            <person name="Chang W.E."/>
            <person name="Higgs B.W."/>
            <person name="Demirev P."/>
            <person name="Lindquist J."/>
            <person name="Liem A."/>
            <person name="Fochler E."/>
            <person name="Read T.D."/>
            <person name="Tapia R."/>
            <person name="Johnson S."/>
            <person name="Bishop-Lilly K.A."/>
            <person name="Detter C."/>
            <person name="Han C."/>
            <person name="Sozhamannan S."/>
            <person name="Rosenzweig C.N."/>
            <person name="Skowronski E.W."/>
        </authorList>
    </citation>
    <scope>NUCLEOTIDE SEQUENCE [LARGE SCALE GENOMIC DNA]</scope>
    <source>
        <strain evidence="5 6">PIT1</strain>
    </source>
</reference>
<sequence>MSSSQASLAGQWNQLRLSGIIIKPPRLFRSPSGVSHLKFVLEHKSEQVEANLPRRSYVRINIVFSGQQADFWSEKLKQSDAVTVEGFLNREEDSSGQGKLVLHAQQLVKI</sequence>
<gene>
    <name evidence="4" type="primary">priB</name>
    <name evidence="5" type="ORF">CWI83_00310</name>
</gene>
<comment type="subunit">
    <text evidence="4">Homodimer. Interacts with PriA and DnaT. Component of the replication restart primosome. Primosome assembly occurs via a 'hand-off' mechanism. PriA binds to replication forks, subsequently PriB then DnaT bind; DnaT then displaces ssDNA to generate the helicase loading substrate.</text>
</comment>
<dbReference type="HAMAP" id="MF_00720">
    <property type="entry name" value="PriB"/>
    <property type="match status" value="1"/>
</dbReference>
<evidence type="ECO:0000313" key="5">
    <source>
        <dbReference type="EMBL" id="RUO79001.1"/>
    </source>
</evidence>